<feature type="region of interest" description="Disordered" evidence="4">
    <location>
        <begin position="608"/>
        <end position="639"/>
    </location>
</feature>
<reference evidence="7" key="1">
    <citation type="submission" date="2022-11" db="UniProtKB">
        <authorList>
            <consortium name="WormBaseParasite"/>
        </authorList>
    </citation>
    <scope>IDENTIFICATION</scope>
</reference>
<evidence type="ECO:0000256" key="2">
    <source>
        <dbReference type="PIRSR" id="PIRSR630564-1"/>
    </source>
</evidence>
<feature type="binding site" evidence="3">
    <location>
        <begin position="345"/>
        <end position="348"/>
    </location>
    <ligand>
        <name>substrate</name>
    </ligand>
</feature>
<dbReference type="InterPro" id="IPR016130">
    <property type="entry name" value="Tyr_Pase_AS"/>
</dbReference>
<feature type="binding site" evidence="3">
    <location>
        <begin position="370"/>
        <end position="371"/>
    </location>
    <ligand>
        <name>substrate</name>
    </ligand>
</feature>
<dbReference type="GO" id="GO:0106018">
    <property type="term" value="F:phosphatidylinositol-3,5-bisphosphate phosphatase activity"/>
    <property type="evidence" value="ECO:0007669"/>
    <property type="project" value="TreeGrafter"/>
</dbReference>
<feature type="active site" description="Phosphocysteine intermediate" evidence="2">
    <location>
        <position position="419"/>
    </location>
</feature>
<dbReference type="AlphaFoldDB" id="A0A914HBS0"/>
<protein>
    <submittedName>
        <fullName evidence="7">Myotubularin phosphatase domain-containing protein</fullName>
    </submittedName>
</protein>
<evidence type="ECO:0000256" key="1">
    <source>
        <dbReference type="ARBA" id="ARBA00007471"/>
    </source>
</evidence>
<evidence type="ECO:0000256" key="3">
    <source>
        <dbReference type="PIRSR" id="PIRSR630564-2"/>
    </source>
</evidence>
<dbReference type="PROSITE" id="PS00383">
    <property type="entry name" value="TYR_PHOSPHATASE_1"/>
    <property type="match status" value="1"/>
</dbReference>
<dbReference type="CDD" id="cd14507">
    <property type="entry name" value="PTP-MTM-like"/>
    <property type="match status" value="1"/>
</dbReference>
<dbReference type="PROSITE" id="PS51339">
    <property type="entry name" value="PPASE_MYOTUBULARIN"/>
    <property type="match status" value="1"/>
</dbReference>
<dbReference type="WBParaSite" id="Gr19_v10_g15614.t1">
    <property type="protein sequence ID" value="Gr19_v10_g15614.t1"/>
    <property type="gene ID" value="Gr19_v10_g15614"/>
</dbReference>
<evidence type="ECO:0000313" key="7">
    <source>
        <dbReference type="WBParaSite" id="Gr19_v10_g15614.t1"/>
    </source>
</evidence>
<dbReference type="GO" id="GO:0004438">
    <property type="term" value="F:phosphatidylinositol-3-phosphate phosphatase activity"/>
    <property type="evidence" value="ECO:0007669"/>
    <property type="project" value="TreeGrafter"/>
</dbReference>
<organism evidence="6 7">
    <name type="scientific">Globodera rostochiensis</name>
    <name type="common">Golden nematode worm</name>
    <name type="synonym">Heterodera rostochiensis</name>
    <dbReference type="NCBI Taxonomy" id="31243"/>
    <lineage>
        <taxon>Eukaryota</taxon>
        <taxon>Metazoa</taxon>
        <taxon>Ecdysozoa</taxon>
        <taxon>Nematoda</taxon>
        <taxon>Chromadorea</taxon>
        <taxon>Rhabditida</taxon>
        <taxon>Tylenchina</taxon>
        <taxon>Tylenchomorpha</taxon>
        <taxon>Tylenchoidea</taxon>
        <taxon>Heteroderidae</taxon>
        <taxon>Heteroderinae</taxon>
        <taxon>Globodera</taxon>
    </lineage>
</organism>
<dbReference type="GO" id="GO:0005737">
    <property type="term" value="C:cytoplasm"/>
    <property type="evidence" value="ECO:0007669"/>
    <property type="project" value="TreeGrafter"/>
</dbReference>
<evidence type="ECO:0000313" key="6">
    <source>
        <dbReference type="Proteomes" id="UP000887572"/>
    </source>
</evidence>
<dbReference type="Proteomes" id="UP000887572">
    <property type="component" value="Unplaced"/>
</dbReference>
<keyword evidence="6" id="KW-1185">Reference proteome</keyword>
<feature type="domain" description="Myotubularin phosphatase" evidence="5">
    <location>
        <begin position="219"/>
        <end position="592"/>
    </location>
</feature>
<dbReference type="SUPFAM" id="SSF52799">
    <property type="entry name" value="(Phosphotyrosine protein) phosphatases II"/>
    <property type="match status" value="1"/>
</dbReference>
<evidence type="ECO:0000259" key="5">
    <source>
        <dbReference type="PROSITE" id="PS51339"/>
    </source>
</evidence>
<comment type="similarity">
    <text evidence="1">Belongs to the protein-tyrosine phosphatase family. Non-receptor class myotubularin subfamily.</text>
</comment>
<dbReference type="Pfam" id="PF06602">
    <property type="entry name" value="Myotub-related"/>
    <property type="match status" value="1"/>
</dbReference>
<dbReference type="InterPro" id="IPR010569">
    <property type="entry name" value="Myotubularin-like_Pase_dom"/>
</dbReference>
<proteinExistence type="inferred from homology"/>
<dbReference type="PANTHER" id="PTHR10807">
    <property type="entry name" value="MYOTUBULARIN-RELATED"/>
    <property type="match status" value="1"/>
</dbReference>
<accession>A0A914HBS0</accession>
<dbReference type="InterPro" id="IPR029021">
    <property type="entry name" value="Prot-tyrosine_phosphatase-like"/>
</dbReference>
<name>A0A914HBS0_GLORO</name>
<feature type="binding site" evidence="3">
    <location>
        <begin position="419"/>
        <end position="425"/>
    </location>
    <ligand>
        <name>substrate</name>
    </ligand>
</feature>
<dbReference type="PANTHER" id="PTHR10807:SF129">
    <property type="entry name" value="MYOTUBULARIN-RELATED PROTEIN 3"/>
    <property type="match status" value="1"/>
</dbReference>
<sequence>MLRVCTLCSIMPCNDSHSLNSSCDRMNGATVGVVDDHVFPSSSSDLALVDATRNVSIHSAPTPHCSQPVPAAEPQFNFNRNRSASTRSSLNVQSTFNALHPLPGEELDSDNCVNMESCRLFLTQYRIIVVAHSQSAMCAIPITGVELLEAKDIVGLQISSKDGRIIKLRAENSEAACAWYKKLVQNTCIVRELDDVFAFKFFSFCSKTKPVWLRQAKHGSAYDLLKKEFSRLKLPNAWKISTANKSFDICASYPQYLIVPASVCDEELKQMRLGRSYHRFPTLAWRCAKNGAVLLRSSQPSIGFFGMSNDKDVHLYERIRSAISNDANMKFLIVDARSYTAAWANRAKGGGFEGADAYPNAEVVFMGLPNIHNIRYSFHQLRLLMNSTLWLQNICQLFSAAERCLHSLLHEGISVLVHCSDGWDRTTQIVSLCMLIADPFYRTFEGFEMLVQRQWVEFGHKFSDRGGVLNGDDNEKSPVFLQFLDCVYQLWLKNPDQFQYNRRYLMKLVQHTFSGLFGTFIFNSLKEAAEHGGATVDTPDNGPKQQRCFQVWQYLGAHNTEFENPAYNKKKRSSMLRFPKLIQELEPWRDAYCCTAIQSRINNSDDSLSLHHNNGTGSTQDIASEKTNSTLSRSQSAASLHSLELNGPSSIHPAHGGGTYMNLSLSNGTSGATASAPLTSKLSGSCSNGSISSLEEKVQEFLDVDGLSKVPTQFEDYIIERDRKKLDWVAVVHAEHEFGTYMELQTRKASPTAGTPTPIVRDGVVLFDGRPVVNGGETTTTTSRRTRNESVDSSSFEIVNGHHLLLNTGECRVKHCSHNSSSSLTSGICLPSSCSSTSTTLSNEFCSHNGFGCKNEILQESVENGDGDGLEIMLNGN</sequence>
<dbReference type="GO" id="GO:0046856">
    <property type="term" value="P:phosphatidylinositol dephosphorylation"/>
    <property type="evidence" value="ECO:0007669"/>
    <property type="project" value="TreeGrafter"/>
</dbReference>
<dbReference type="InterPro" id="IPR030564">
    <property type="entry name" value="Myotubularin"/>
</dbReference>
<evidence type="ECO:0000256" key="4">
    <source>
        <dbReference type="SAM" id="MobiDB-lite"/>
    </source>
</evidence>